<feature type="transmembrane region" description="Helical" evidence="4">
    <location>
        <begin position="304"/>
        <end position="326"/>
    </location>
</feature>
<feature type="transmembrane region" description="Helical" evidence="4">
    <location>
        <begin position="251"/>
        <end position="268"/>
    </location>
</feature>
<evidence type="ECO:0000313" key="5">
    <source>
        <dbReference type="EMBL" id="QPG05837.1"/>
    </source>
</evidence>
<dbReference type="InterPro" id="IPR011701">
    <property type="entry name" value="MFS"/>
</dbReference>
<dbReference type="RefSeq" id="WP_195810920.1">
    <property type="nucleotide sequence ID" value="NZ_CP064795.1"/>
</dbReference>
<feature type="transmembrane region" description="Helical" evidence="4">
    <location>
        <begin position="366"/>
        <end position="385"/>
    </location>
</feature>
<dbReference type="InterPro" id="IPR036259">
    <property type="entry name" value="MFS_trans_sf"/>
</dbReference>
<feature type="transmembrane region" description="Helical" evidence="4">
    <location>
        <begin position="134"/>
        <end position="160"/>
    </location>
</feature>
<organism evidence="5 6">
    <name type="scientific">Salinimonas marina</name>
    <dbReference type="NCBI Taxonomy" id="2785918"/>
    <lineage>
        <taxon>Bacteria</taxon>
        <taxon>Pseudomonadati</taxon>
        <taxon>Pseudomonadota</taxon>
        <taxon>Gammaproteobacteria</taxon>
        <taxon>Alteromonadales</taxon>
        <taxon>Alteromonadaceae</taxon>
        <taxon>Alteromonas/Salinimonas group</taxon>
        <taxon>Salinimonas</taxon>
    </lineage>
</organism>
<keyword evidence="3 4" id="KW-0472">Membrane</keyword>
<gene>
    <name evidence="5" type="ORF">IT774_00720</name>
</gene>
<accession>A0A7S9DXV2</accession>
<name>A0A7S9DXV2_9ALTE</name>
<sequence>MSARSSFSTAFPFMLFAGVMLIAANLRAPFTGVAPLMVAIQEALSLSASTVGMLITLPLLVFMLVSPLVPALSRRFGIERTLFLALIAIAVGVLVRSIGGLYGLFGGTILIGAGIAAGNVLLPGVVKLRFPNHIALLTSSYVLAMGIMAAAWSAAVIPLAQGGPDWEFALLAMVSLPVVSALLWLNQLKGTRRRGADEGPHQGAGKAIFRHRLTWQLCGFFGCNAFLYYSVVSWLPAIVSEAGFSEAEAGNIHGIFQFASALPGFVIVPAMKRLHDQRGLSVFMTALNLAGFAGVMLLPDLAYLWAAVLGFAIGANFILALSFIGLRTRTSQQASSLSSAAQTTGYCVAATGPFALGAVYDWVGAWQLALFICVAFSITQALLGLKVGRNIQLPVADHQ</sequence>
<evidence type="ECO:0000313" key="6">
    <source>
        <dbReference type="Proteomes" id="UP000595095"/>
    </source>
</evidence>
<dbReference type="EMBL" id="CP064795">
    <property type="protein sequence ID" value="QPG05837.1"/>
    <property type="molecule type" value="Genomic_DNA"/>
</dbReference>
<feature type="transmembrane region" description="Helical" evidence="4">
    <location>
        <begin position="104"/>
        <end position="122"/>
    </location>
</feature>
<feature type="transmembrane region" description="Helical" evidence="4">
    <location>
        <begin position="280"/>
        <end position="298"/>
    </location>
</feature>
<dbReference type="Proteomes" id="UP000595095">
    <property type="component" value="Chromosome"/>
</dbReference>
<keyword evidence="1 4" id="KW-0812">Transmembrane</keyword>
<dbReference type="InterPro" id="IPR052524">
    <property type="entry name" value="MFS_Cyanate_Porter"/>
</dbReference>
<keyword evidence="6" id="KW-1185">Reference proteome</keyword>
<dbReference type="Gene3D" id="1.20.1250.20">
    <property type="entry name" value="MFS general substrate transporter like domains"/>
    <property type="match status" value="1"/>
</dbReference>
<feature type="transmembrane region" description="Helical" evidence="4">
    <location>
        <begin position="81"/>
        <end position="98"/>
    </location>
</feature>
<feature type="transmembrane region" description="Helical" evidence="4">
    <location>
        <begin position="46"/>
        <end position="69"/>
    </location>
</feature>
<feature type="transmembrane region" description="Helical" evidence="4">
    <location>
        <begin position="7"/>
        <end position="26"/>
    </location>
</feature>
<evidence type="ECO:0000256" key="2">
    <source>
        <dbReference type="ARBA" id="ARBA00022989"/>
    </source>
</evidence>
<evidence type="ECO:0000256" key="1">
    <source>
        <dbReference type="ARBA" id="ARBA00022692"/>
    </source>
</evidence>
<protein>
    <submittedName>
        <fullName evidence="5">MFS transporter</fullName>
    </submittedName>
</protein>
<evidence type="ECO:0000256" key="4">
    <source>
        <dbReference type="SAM" id="Phobius"/>
    </source>
</evidence>
<dbReference type="SUPFAM" id="SSF103473">
    <property type="entry name" value="MFS general substrate transporter"/>
    <property type="match status" value="1"/>
</dbReference>
<dbReference type="KEGG" id="smaa:IT774_00720"/>
<dbReference type="PANTHER" id="PTHR23523">
    <property type="match status" value="1"/>
</dbReference>
<feature type="transmembrane region" description="Helical" evidence="4">
    <location>
        <begin position="166"/>
        <end position="185"/>
    </location>
</feature>
<feature type="transmembrane region" description="Helical" evidence="4">
    <location>
        <begin position="338"/>
        <end position="360"/>
    </location>
</feature>
<proteinExistence type="predicted"/>
<dbReference type="AlphaFoldDB" id="A0A7S9DXV2"/>
<feature type="transmembrane region" description="Helical" evidence="4">
    <location>
        <begin position="213"/>
        <end position="231"/>
    </location>
</feature>
<dbReference type="PANTHER" id="PTHR23523:SF2">
    <property type="entry name" value="2-NITROIMIDAZOLE TRANSPORTER"/>
    <property type="match status" value="1"/>
</dbReference>
<reference evidence="5 6" key="1">
    <citation type="submission" date="2020-11" db="EMBL/GenBank/DDBJ databases">
        <title>Complete genome sequence for Salinimonas sp. strain G2-b.</title>
        <authorList>
            <person name="Park S.-J."/>
        </authorList>
    </citation>
    <scope>NUCLEOTIDE SEQUENCE [LARGE SCALE GENOMIC DNA]</scope>
    <source>
        <strain evidence="5 6">G2-b</strain>
    </source>
</reference>
<keyword evidence="2 4" id="KW-1133">Transmembrane helix</keyword>
<evidence type="ECO:0000256" key="3">
    <source>
        <dbReference type="ARBA" id="ARBA00023136"/>
    </source>
</evidence>
<dbReference type="GO" id="GO:0022857">
    <property type="term" value="F:transmembrane transporter activity"/>
    <property type="evidence" value="ECO:0007669"/>
    <property type="project" value="InterPro"/>
</dbReference>
<dbReference type="Pfam" id="PF07690">
    <property type="entry name" value="MFS_1"/>
    <property type="match status" value="1"/>
</dbReference>